<dbReference type="InterPro" id="IPR018883">
    <property type="entry name" value="Delta_CA"/>
</dbReference>
<name>A0A9Q6LI95_PISSA</name>
<dbReference type="GeneID" id="66739383"/>
<keyword evidence="2" id="KW-1185">Reference proteome</keyword>
<gene>
    <name evidence="1" type="ORF">Psal009_00180</name>
</gene>
<protein>
    <submittedName>
        <fullName evidence="1">Uncharacterized protein</fullName>
    </submittedName>
</protein>
<organism evidence="1 2">
    <name type="scientific">Piscirickettsia salmonis</name>
    <dbReference type="NCBI Taxonomy" id="1238"/>
    <lineage>
        <taxon>Bacteria</taxon>
        <taxon>Pseudomonadati</taxon>
        <taxon>Pseudomonadota</taxon>
        <taxon>Gammaproteobacteria</taxon>
        <taxon>Thiotrichales</taxon>
        <taxon>Piscirickettsiaceae</taxon>
        <taxon>Piscirickettsia</taxon>
    </lineage>
</organism>
<reference evidence="1 2" key="1">
    <citation type="submission" date="2019-04" db="EMBL/GenBank/DDBJ databases">
        <title>Complete genome sequencing of Piscirickettsia salmonis strain Psal-009.</title>
        <authorList>
            <person name="Schober I."/>
            <person name="Bunk B."/>
            <person name="Sproer C."/>
            <person name="Carril G.P."/>
            <person name="Riedel T."/>
            <person name="Flores-Herrera P.A."/>
            <person name="Nourdin-Galindo G."/>
            <person name="Marshall S.H."/>
            <person name="Overmann J."/>
        </authorList>
    </citation>
    <scope>NUCLEOTIDE SEQUENCE [LARGE SCALE GENOMIC DNA]</scope>
    <source>
        <strain evidence="1 2">Psal-009</strain>
    </source>
</reference>
<sequence>MSKYIKSTLAVSMMMAFYGVSSASGSICVGYGPQTPRDIDNDNGKNKQIYSIAPKYENMNLCNIHFHKNAEHKAKDFSIYAGSGKHGVGGGYKCAISEKLTNKELIPFKGNVCNGIKPGDTIEVHWVFTSCATQPGKGLGSCLSKSCANPNLRVESQVFTVVNDAQAIDFNKFNYAGNKVAGYYQPKALPTDTGTPVTFIGSTTGPSYNAKKCSSVQATWSVRPQCAKVDINSLAKWCEANPFKEHSAHGVRKLVVDERLLAEIKD</sequence>
<dbReference type="EMBL" id="CP038908">
    <property type="protein sequence ID" value="QGO04320.1"/>
    <property type="molecule type" value="Genomic_DNA"/>
</dbReference>
<proteinExistence type="predicted"/>
<dbReference type="AlphaFoldDB" id="A0A9Q6LI95"/>
<accession>A0A9Q6LI95</accession>
<evidence type="ECO:0000313" key="2">
    <source>
        <dbReference type="Proteomes" id="UP000422232"/>
    </source>
</evidence>
<dbReference type="Pfam" id="PF10563">
    <property type="entry name" value="CA_like"/>
    <property type="match status" value="1"/>
</dbReference>
<dbReference type="RefSeq" id="WP_032126848.1">
    <property type="nucleotide sequence ID" value="NZ_CP012413.1"/>
</dbReference>
<evidence type="ECO:0000313" key="1">
    <source>
        <dbReference type="EMBL" id="QGO04320.1"/>
    </source>
</evidence>
<dbReference type="Proteomes" id="UP000422232">
    <property type="component" value="Chromosome"/>
</dbReference>